<evidence type="ECO:0000313" key="1">
    <source>
        <dbReference type="EMBL" id="OPF88238.1"/>
    </source>
</evidence>
<dbReference type="Gene3D" id="2.40.10.270">
    <property type="entry name" value="Bacteriophage SPP1 head-tail adaptor protein"/>
    <property type="match status" value="1"/>
</dbReference>
<name>A0A1V4DID3_9ENTE</name>
<protein>
    <recommendedName>
        <fullName evidence="3">Phage head-tail adapter protein</fullName>
    </recommendedName>
</protein>
<organism evidence="1 2">
    <name type="scientific">Vagococcus martis</name>
    <dbReference type="NCBI Taxonomy" id="1768210"/>
    <lineage>
        <taxon>Bacteria</taxon>
        <taxon>Bacillati</taxon>
        <taxon>Bacillota</taxon>
        <taxon>Bacilli</taxon>
        <taxon>Lactobacillales</taxon>
        <taxon>Enterococcaceae</taxon>
        <taxon>Vagococcus</taxon>
    </lineage>
</organism>
<dbReference type="NCBIfam" id="TIGR01563">
    <property type="entry name" value="gp16_SPP1"/>
    <property type="match status" value="1"/>
</dbReference>
<comment type="caution">
    <text evidence="1">The sequence shown here is derived from an EMBL/GenBank/DDBJ whole genome shotgun (WGS) entry which is preliminary data.</text>
</comment>
<gene>
    <name evidence="1" type="ORF">BW731_08660</name>
</gene>
<evidence type="ECO:0008006" key="3">
    <source>
        <dbReference type="Google" id="ProtNLM"/>
    </source>
</evidence>
<dbReference type="AlphaFoldDB" id="A0A1V4DID3"/>
<dbReference type="InterPro" id="IPR008767">
    <property type="entry name" value="Phage_SPP1_head-tail_adaptor"/>
</dbReference>
<keyword evidence="2" id="KW-1185">Reference proteome</keyword>
<dbReference type="InterPro" id="IPR038666">
    <property type="entry name" value="SSP1_head-tail_sf"/>
</dbReference>
<evidence type="ECO:0000313" key="2">
    <source>
        <dbReference type="Proteomes" id="UP000189970"/>
    </source>
</evidence>
<dbReference type="EMBL" id="MVAB01000001">
    <property type="protein sequence ID" value="OPF88238.1"/>
    <property type="molecule type" value="Genomic_DNA"/>
</dbReference>
<reference evidence="1 2" key="1">
    <citation type="submission" date="2017-02" db="EMBL/GenBank/DDBJ databases">
        <title>Vagococcus cremeus sp. nov., isolated from the small intestine of a marten, Martes flavigula.</title>
        <authorList>
            <person name="Tak E.J."/>
            <person name="Bae J.-W."/>
        </authorList>
    </citation>
    <scope>NUCLEOTIDE SEQUENCE [LARGE SCALE GENOMIC DNA]</scope>
    <source>
        <strain evidence="1 2">D7T301</strain>
    </source>
</reference>
<proteinExistence type="predicted"/>
<dbReference type="RefSeq" id="WP_079347356.1">
    <property type="nucleotide sequence ID" value="NZ_MVAB01000001.1"/>
</dbReference>
<sequence>MPIIKHVNELNERIGVYKIKPNKGPEPGEGEPQLLFECWAKIRTQTVSDIQKNYGTEFEDTIQIVIRQLQDYDINNKMKVMYKGTLYNIFKINPDNANKEFMVLFVRSNN</sequence>
<dbReference type="Pfam" id="PF05521">
    <property type="entry name" value="Phage_HCP"/>
    <property type="match status" value="1"/>
</dbReference>
<accession>A0A1V4DID3</accession>
<dbReference type="Proteomes" id="UP000189970">
    <property type="component" value="Unassembled WGS sequence"/>
</dbReference>